<dbReference type="EMBL" id="SIRE01000002">
    <property type="protein sequence ID" value="TBL81541.1"/>
    <property type="molecule type" value="Genomic_DNA"/>
</dbReference>
<evidence type="ECO:0000259" key="8">
    <source>
        <dbReference type="PROSITE" id="PS50928"/>
    </source>
</evidence>
<feature type="transmembrane region" description="Helical" evidence="7">
    <location>
        <begin position="245"/>
        <end position="265"/>
    </location>
</feature>
<feature type="transmembrane region" description="Helical" evidence="7">
    <location>
        <begin position="12"/>
        <end position="33"/>
    </location>
</feature>
<dbReference type="GO" id="GO:0055085">
    <property type="term" value="P:transmembrane transport"/>
    <property type="evidence" value="ECO:0007669"/>
    <property type="project" value="InterPro"/>
</dbReference>
<feature type="transmembrane region" description="Helical" evidence="7">
    <location>
        <begin position="142"/>
        <end position="165"/>
    </location>
</feature>
<evidence type="ECO:0000256" key="2">
    <source>
        <dbReference type="ARBA" id="ARBA00022448"/>
    </source>
</evidence>
<evidence type="ECO:0000256" key="3">
    <source>
        <dbReference type="ARBA" id="ARBA00022475"/>
    </source>
</evidence>
<dbReference type="Gene3D" id="1.10.3720.10">
    <property type="entry name" value="MetI-like"/>
    <property type="match status" value="1"/>
</dbReference>
<dbReference type="CDD" id="cd06261">
    <property type="entry name" value="TM_PBP2"/>
    <property type="match status" value="1"/>
</dbReference>
<comment type="subcellular location">
    <subcellularLocation>
        <location evidence="1 7">Cell membrane</location>
        <topology evidence="1 7">Multi-pass membrane protein</topology>
    </subcellularLocation>
</comment>
<dbReference type="InterPro" id="IPR000515">
    <property type="entry name" value="MetI-like"/>
</dbReference>
<gene>
    <name evidence="9" type="ORF">EYB31_00565</name>
</gene>
<feature type="transmembrane region" description="Helical" evidence="7">
    <location>
        <begin position="78"/>
        <end position="97"/>
    </location>
</feature>
<keyword evidence="3" id="KW-1003">Cell membrane</keyword>
<evidence type="ECO:0000256" key="6">
    <source>
        <dbReference type="ARBA" id="ARBA00023136"/>
    </source>
</evidence>
<name>A0A4Q9E1S6_9BACL</name>
<evidence type="ECO:0000313" key="9">
    <source>
        <dbReference type="EMBL" id="TBL81541.1"/>
    </source>
</evidence>
<evidence type="ECO:0000256" key="4">
    <source>
        <dbReference type="ARBA" id="ARBA00022692"/>
    </source>
</evidence>
<organism evidence="9 10">
    <name type="scientific">Paenibacillus thalictri</name>
    <dbReference type="NCBI Taxonomy" id="2527873"/>
    <lineage>
        <taxon>Bacteria</taxon>
        <taxon>Bacillati</taxon>
        <taxon>Bacillota</taxon>
        <taxon>Bacilli</taxon>
        <taxon>Bacillales</taxon>
        <taxon>Paenibacillaceae</taxon>
        <taxon>Paenibacillus</taxon>
    </lineage>
</organism>
<keyword evidence="6 7" id="KW-0472">Membrane</keyword>
<protein>
    <submittedName>
        <fullName evidence="9">Carbohydrate ABC transporter permease</fullName>
    </submittedName>
</protein>
<sequence length="281" mass="31884">MPSASLRIRNVLYYMFLVAFGLVMLYPLLWLLLASVKPSNEIFASAKLWPSQFVFSSYVKGWVGTGQMGFADFTLNSFMLVVPVVVFTLISSLLVAYGFARFTFPLKKLFFYAMISVLMLPGSVVIIPRYLLFRDLGWINTYLPFIVPALFATSSFFVFMFIQFFRGLPKELDESAIIDGCGSLKILLYILMPLCKPAIISATIFQFIWTWNDFFDQLIYINSVTKYTVSLGLRMSLDTSTHVEWNQLLAMSIIAILPCVIVFFVSQKYFVEGIATTGLKG</sequence>
<dbReference type="InterPro" id="IPR035906">
    <property type="entry name" value="MetI-like_sf"/>
</dbReference>
<keyword evidence="4 7" id="KW-0812">Transmembrane</keyword>
<proteinExistence type="inferred from homology"/>
<dbReference type="Pfam" id="PF00528">
    <property type="entry name" value="BPD_transp_1"/>
    <property type="match status" value="1"/>
</dbReference>
<dbReference type="OrthoDB" id="9771544at2"/>
<dbReference type="GO" id="GO:0005886">
    <property type="term" value="C:plasma membrane"/>
    <property type="evidence" value="ECO:0007669"/>
    <property type="project" value="UniProtKB-SubCell"/>
</dbReference>
<dbReference type="AlphaFoldDB" id="A0A4Q9E1S6"/>
<keyword evidence="2 7" id="KW-0813">Transport</keyword>
<comment type="similarity">
    <text evidence="7">Belongs to the binding-protein-dependent transport system permease family.</text>
</comment>
<dbReference type="PANTHER" id="PTHR43744:SF6">
    <property type="entry name" value="ABC TRANSPORTER PERMEASE PROTEIN YESQ-RELATED"/>
    <property type="match status" value="1"/>
</dbReference>
<evidence type="ECO:0000256" key="1">
    <source>
        <dbReference type="ARBA" id="ARBA00004651"/>
    </source>
</evidence>
<dbReference type="PANTHER" id="PTHR43744">
    <property type="entry name" value="ABC TRANSPORTER PERMEASE PROTEIN MG189-RELATED-RELATED"/>
    <property type="match status" value="1"/>
</dbReference>
<dbReference type="RefSeq" id="WP_131011326.1">
    <property type="nucleotide sequence ID" value="NZ_SIRE01000002.1"/>
</dbReference>
<keyword evidence="5 7" id="KW-1133">Transmembrane helix</keyword>
<feature type="transmembrane region" description="Helical" evidence="7">
    <location>
        <begin position="186"/>
        <end position="209"/>
    </location>
</feature>
<evidence type="ECO:0000313" key="10">
    <source>
        <dbReference type="Proteomes" id="UP000293142"/>
    </source>
</evidence>
<comment type="caution">
    <text evidence="9">The sequence shown here is derived from an EMBL/GenBank/DDBJ whole genome shotgun (WGS) entry which is preliminary data.</text>
</comment>
<feature type="domain" description="ABC transmembrane type-1" evidence="8">
    <location>
        <begin position="74"/>
        <end position="266"/>
    </location>
</feature>
<reference evidence="9 10" key="1">
    <citation type="submission" date="2019-02" db="EMBL/GenBank/DDBJ databases">
        <title>Paenibacillus sp. nov., isolated from surface-sterilized tissue of Thalictrum simplex L.</title>
        <authorList>
            <person name="Tuo L."/>
        </authorList>
    </citation>
    <scope>NUCLEOTIDE SEQUENCE [LARGE SCALE GENOMIC DNA]</scope>
    <source>
        <strain evidence="9 10">N2SHLJ1</strain>
    </source>
</reference>
<dbReference type="Proteomes" id="UP000293142">
    <property type="component" value="Unassembled WGS sequence"/>
</dbReference>
<evidence type="ECO:0000256" key="5">
    <source>
        <dbReference type="ARBA" id="ARBA00022989"/>
    </source>
</evidence>
<dbReference type="SUPFAM" id="SSF161098">
    <property type="entry name" value="MetI-like"/>
    <property type="match status" value="1"/>
</dbReference>
<accession>A0A4Q9E1S6</accession>
<evidence type="ECO:0000256" key="7">
    <source>
        <dbReference type="RuleBase" id="RU363032"/>
    </source>
</evidence>
<keyword evidence="10" id="KW-1185">Reference proteome</keyword>
<feature type="transmembrane region" description="Helical" evidence="7">
    <location>
        <begin position="109"/>
        <end position="130"/>
    </location>
</feature>
<dbReference type="PROSITE" id="PS50928">
    <property type="entry name" value="ABC_TM1"/>
    <property type="match status" value="1"/>
</dbReference>